<feature type="domain" description="HNH" evidence="2">
    <location>
        <begin position="47"/>
        <end position="78"/>
    </location>
</feature>
<comment type="caution">
    <text evidence="3">The sequence shown here is derived from an EMBL/GenBank/DDBJ whole genome shotgun (WGS) entry which is preliminary data.</text>
</comment>
<organism evidence="3 4">
    <name type="scientific">candidate division TA06 bacterium</name>
    <dbReference type="NCBI Taxonomy" id="2250710"/>
    <lineage>
        <taxon>Bacteria</taxon>
        <taxon>Bacteria division TA06</taxon>
    </lineage>
</organism>
<dbReference type="CDD" id="cd00085">
    <property type="entry name" value="HNHc"/>
    <property type="match status" value="1"/>
</dbReference>
<proteinExistence type="predicted"/>
<dbReference type="AlphaFoldDB" id="A0A523UW42"/>
<evidence type="ECO:0000313" key="3">
    <source>
        <dbReference type="EMBL" id="TET46773.1"/>
    </source>
</evidence>
<gene>
    <name evidence="3" type="ORF">E3J62_03175</name>
</gene>
<name>A0A523UW42_UNCT6</name>
<reference evidence="3 4" key="1">
    <citation type="submission" date="2019-03" db="EMBL/GenBank/DDBJ databases">
        <title>Metabolic potential of uncultured bacteria and archaea associated with petroleum seepage in deep-sea sediments.</title>
        <authorList>
            <person name="Dong X."/>
            <person name="Hubert C."/>
        </authorList>
    </citation>
    <scope>NUCLEOTIDE SEQUENCE [LARGE SCALE GENOMIC DNA]</scope>
    <source>
        <strain evidence="3">E44_bin18</strain>
    </source>
</reference>
<dbReference type="Proteomes" id="UP000315525">
    <property type="component" value="Unassembled WGS sequence"/>
</dbReference>
<accession>A0A523UW42</accession>
<dbReference type="GO" id="GO:0003676">
    <property type="term" value="F:nucleic acid binding"/>
    <property type="evidence" value="ECO:0007669"/>
    <property type="project" value="InterPro"/>
</dbReference>
<dbReference type="PANTHER" id="PTHR33427">
    <property type="entry name" value="HNH ENDONUCLEASE"/>
    <property type="match status" value="1"/>
</dbReference>
<keyword evidence="3" id="KW-0540">Nuclease</keyword>
<dbReference type="GO" id="GO:0004519">
    <property type="term" value="F:endonuclease activity"/>
    <property type="evidence" value="ECO:0007669"/>
    <property type="project" value="UniProtKB-KW"/>
</dbReference>
<dbReference type="Pfam" id="PF01844">
    <property type="entry name" value="HNH"/>
    <property type="match status" value="1"/>
</dbReference>
<evidence type="ECO:0000313" key="4">
    <source>
        <dbReference type="Proteomes" id="UP000315525"/>
    </source>
</evidence>
<dbReference type="InterPro" id="IPR002711">
    <property type="entry name" value="HNH"/>
</dbReference>
<dbReference type="EMBL" id="SOJN01000044">
    <property type="protein sequence ID" value="TET46773.1"/>
    <property type="molecule type" value="Genomic_DNA"/>
</dbReference>
<keyword evidence="3" id="KW-0378">Hydrolase</keyword>
<dbReference type="GO" id="GO:0008270">
    <property type="term" value="F:zinc ion binding"/>
    <property type="evidence" value="ECO:0007669"/>
    <property type="project" value="InterPro"/>
</dbReference>
<dbReference type="PANTHER" id="PTHR33427:SF1">
    <property type="entry name" value="F6A14.21 PROTEIN"/>
    <property type="match status" value="1"/>
</dbReference>
<dbReference type="InterPro" id="IPR003615">
    <property type="entry name" value="HNH_nuc"/>
</dbReference>
<keyword evidence="3" id="KW-0255">Endonuclease</keyword>
<evidence type="ECO:0000256" key="1">
    <source>
        <dbReference type="SAM" id="MobiDB-lite"/>
    </source>
</evidence>
<feature type="compositionally biased region" description="Polar residues" evidence="1">
    <location>
        <begin position="64"/>
        <end position="76"/>
    </location>
</feature>
<evidence type="ECO:0000259" key="2">
    <source>
        <dbReference type="Pfam" id="PF01844"/>
    </source>
</evidence>
<sequence length="99" mass="10955">MRASEQTIQQVWEKGTIVPDNAPGVWRKDACGAWIGRAYHGDRSSQYGWEIDHITPESEGGSDELSNLQPLQWENNTSKQAGRLSCTVVASGKNNVPTR</sequence>
<dbReference type="Gene3D" id="1.10.30.50">
    <property type="match status" value="1"/>
</dbReference>
<protein>
    <submittedName>
        <fullName evidence="3">HNH endonuclease</fullName>
    </submittedName>
</protein>
<feature type="region of interest" description="Disordered" evidence="1">
    <location>
        <begin position="54"/>
        <end position="76"/>
    </location>
</feature>